<keyword evidence="1" id="KW-0472">Membrane</keyword>
<protein>
    <submittedName>
        <fullName evidence="2">TadE family protein</fullName>
    </submittedName>
</protein>
<dbReference type="Proteomes" id="UP001305498">
    <property type="component" value="Chromosome"/>
</dbReference>
<organism evidence="2 3">
    <name type="scientific">Microbacterium betulae</name>
    <dbReference type="NCBI Taxonomy" id="2981139"/>
    <lineage>
        <taxon>Bacteria</taxon>
        <taxon>Bacillati</taxon>
        <taxon>Actinomycetota</taxon>
        <taxon>Actinomycetes</taxon>
        <taxon>Micrococcales</taxon>
        <taxon>Microbacteriaceae</taxon>
        <taxon>Microbacterium</taxon>
    </lineage>
</organism>
<evidence type="ECO:0000256" key="1">
    <source>
        <dbReference type="SAM" id="Phobius"/>
    </source>
</evidence>
<gene>
    <name evidence="2" type="ORF">N8K70_09870</name>
</gene>
<proteinExistence type="predicted"/>
<sequence length="145" mass="15064">MLGDDAGSAAIEFLLAGIVMLVPLAYLVVVLGEVQEQTLGVEATARHAAHTLARTGGLDETFSRLPAVIGSVSAEYGIDPDEMDLSIVCTPARTTCPEAGASVSVTIGADVRLPFVPPLLGLDRFLAIPVEATSVQKVSRFWGGS</sequence>
<accession>A0AA97FEL2</accession>
<dbReference type="AlphaFoldDB" id="A0AA97FEL2"/>
<keyword evidence="1" id="KW-1133">Transmembrane helix</keyword>
<evidence type="ECO:0000313" key="3">
    <source>
        <dbReference type="Proteomes" id="UP001305498"/>
    </source>
</evidence>
<feature type="transmembrane region" description="Helical" evidence="1">
    <location>
        <begin position="6"/>
        <end position="29"/>
    </location>
</feature>
<dbReference type="RefSeq" id="WP_317138175.1">
    <property type="nucleotide sequence ID" value="NZ_CP118157.1"/>
</dbReference>
<evidence type="ECO:0000313" key="2">
    <source>
        <dbReference type="EMBL" id="WOF21698.1"/>
    </source>
</evidence>
<keyword evidence="3" id="KW-1185">Reference proteome</keyword>
<reference evidence="2 3" key="1">
    <citation type="submission" date="2023-02" db="EMBL/GenBank/DDBJ databases">
        <title>Microbacterium betulae sp. nov., isolated from birch wood.</title>
        <authorList>
            <person name="Pasciak M."/>
            <person name="Pawlik K.J."/>
            <person name="Martynowski D."/>
            <person name="Laczmanski L."/>
            <person name="Ciekot J."/>
            <person name="Szponar B."/>
            <person name="Wojcik-Fatla A."/>
            <person name="Mackiewicz B."/>
            <person name="Farian E."/>
            <person name="Cholewa G."/>
            <person name="Cholewa A."/>
            <person name="Dutkiewicz J."/>
        </authorList>
    </citation>
    <scope>NUCLEOTIDE SEQUENCE [LARGE SCALE GENOMIC DNA]</scope>
    <source>
        <strain evidence="2 3">AB</strain>
    </source>
</reference>
<name>A0AA97FEL2_9MICO</name>
<dbReference type="EMBL" id="CP118157">
    <property type="protein sequence ID" value="WOF21698.1"/>
    <property type="molecule type" value="Genomic_DNA"/>
</dbReference>
<keyword evidence="1" id="KW-0812">Transmembrane</keyword>
<dbReference type="KEGG" id="mbet:N8K70_09870"/>